<keyword evidence="1" id="KW-0472">Membrane</keyword>
<protein>
    <recommendedName>
        <fullName evidence="2">DUF6449 domain-containing protein</fullName>
    </recommendedName>
</protein>
<keyword evidence="1" id="KW-0812">Transmembrane</keyword>
<dbReference type="EMBL" id="JACRTD010000002">
    <property type="protein sequence ID" value="MBC8584550.1"/>
    <property type="molecule type" value="Genomic_DNA"/>
</dbReference>
<feature type="transmembrane region" description="Helical" evidence="1">
    <location>
        <begin position="306"/>
        <end position="328"/>
    </location>
</feature>
<dbReference type="Pfam" id="PF20047">
    <property type="entry name" value="DUF6449"/>
    <property type="match status" value="1"/>
</dbReference>
<feature type="domain" description="DUF6449" evidence="2">
    <location>
        <begin position="486"/>
        <end position="592"/>
    </location>
</feature>
<dbReference type="InterPro" id="IPR045611">
    <property type="entry name" value="DUF6449"/>
</dbReference>
<feature type="transmembrane region" description="Helical" evidence="1">
    <location>
        <begin position="170"/>
        <end position="190"/>
    </location>
</feature>
<gene>
    <name evidence="3" type="ORF">H8705_03030</name>
</gene>
<reference evidence="3" key="1">
    <citation type="submission" date="2020-08" db="EMBL/GenBank/DDBJ databases">
        <title>Genome public.</title>
        <authorList>
            <person name="Liu C."/>
            <person name="Sun Q."/>
        </authorList>
    </citation>
    <scope>NUCLEOTIDE SEQUENCE</scope>
    <source>
        <strain evidence="3">NSJ-64</strain>
    </source>
</reference>
<proteinExistence type="predicted"/>
<evidence type="ECO:0000313" key="4">
    <source>
        <dbReference type="Proteomes" id="UP000623678"/>
    </source>
</evidence>
<feature type="transmembrane region" description="Helical" evidence="1">
    <location>
        <begin position="197"/>
        <end position="217"/>
    </location>
</feature>
<keyword evidence="1" id="KW-1133">Transmembrane helix</keyword>
<evidence type="ECO:0000259" key="2">
    <source>
        <dbReference type="Pfam" id="PF20047"/>
    </source>
</evidence>
<dbReference type="AlphaFoldDB" id="A0A926IGX5"/>
<sequence>MTTTTSFSDQKRFSQLYRAIFRRNIGYFSMYAVILFIFYPLQYLIEAFKSLKHYDINALTLAMDPFAYYNFNGLGKNFTGVSSVFVTVIMAAIPIILGLMLQSYMHSKKAADVYHSMPIKRETLLLVNAMVAVTIIAVPMIVYTLLIAVVQIAKFGFFPSVLGYMCLDTLGWLVCSFVIYIVTALVAVCVGTVFDTFVFTCVLLFAAPVISGLYLVLCDMFLFGFRANQLTSYLIFNFSPITLMPCRLGFYEGSDIYTQVLFHSNISILLMLVIGCVLFVLAARLYRRRHSEIAEQATSSGILPKIIMLIGTVVCGVCFGLIFQMVGVSDNNKLSFIMWTIIGGLLAYIIMEVIFNRGFKTLVRSLPLGAGMVVLTVGLISLIFTGGLGYENRIPSIENISSVEVNYKGRYGDSDPMAVGPYISDDEGHTFTKRLATITLEQKENIETLRLFHQDVTGKKYGSQWSSRKNVPDDVSMVYPNIVITYHLSNGRTLTRAYDSCDVESMMLLAPLETQPELLYQAYPAFYTEPENIVEWYVQDMFGSKEMKQIYSQADSAKLLEAIRTDISALTLEQLSDPKDSPIGILSFNAQLPKQGSERCSTGGYFIISSREQETYKFLKSKGVIDEITPDLSKVKGVVVSVSSGNYYRYGSAISALYQISPDYNEFYSADYDNIKDSIQERIRMIKEDAKMKEQTVTEEVYVEDRAVAAASYYGDLEQVFENEADIRVLAQAVTATIPANEKLVYANFYFEGTATGTPVMIPYSKLPAEIQKQLDYNEIIK</sequence>
<feature type="transmembrane region" description="Helical" evidence="1">
    <location>
        <begin position="367"/>
        <end position="390"/>
    </location>
</feature>
<feature type="transmembrane region" description="Helical" evidence="1">
    <location>
        <begin position="125"/>
        <end position="150"/>
    </location>
</feature>
<keyword evidence="4" id="KW-1185">Reference proteome</keyword>
<accession>A0A926IGX5</accession>
<feature type="transmembrane region" description="Helical" evidence="1">
    <location>
        <begin position="334"/>
        <end position="355"/>
    </location>
</feature>
<organism evidence="3 4">
    <name type="scientific">Youxingia wuxianensis</name>
    <dbReference type="NCBI Taxonomy" id="2763678"/>
    <lineage>
        <taxon>Bacteria</taxon>
        <taxon>Bacillati</taxon>
        <taxon>Bacillota</taxon>
        <taxon>Clostridia</taxon>
        <taxon>Eubacteriales</taxon>
        <taxon>Oscillospiraceae</taxon>
        <taxon>Youxingia</taxon>
    </lineage>
</organism>
<dbReference type="RefSeq" id="WP_262394381.1">
    <property type="nucleotide sequence ID" value="NZ_JACRTD010000002.1"/>
</dbReference>
<dbReference type="PRINTS" id="PR00173">
    <property type="entry name" value="EDTRNSPORT"/>
</dbReference>
<feature type="transmembrane region" description="Helical" evidence="1">
    <location>
        <begin position="84"/>
        <end position="104"/>
    </location>
</feature>
<comment type="caution">
    <text evidence="3">The sequence shown here is derived from an EMBL/GenBank/DDBJ whole genome shotgun (WGS) entry which is preliminary data.</text>
</comment>
<dbReference type="Proteomes" id="UP000623678">
    <property type="component" value="Unassembled WGS sequence"/>
</dbReference>
<feature type="transmembrane region" description="Helical" evidence="1">
    <location>
        <begin position="25"/>
        <end position="45"/>
    </location>
</feature>
<name>A0A926IGX5_9FIRM</name>
<evidence type="ECO:0000256" key="1">
    <source>
        <dbReference type="SAM" id="Phobius"/>
    </source>
</evidence>
<evidence type="ECO:0000313" key="3">
    <source>
        <dbReference type="EMBL" id="MBC8584550.1"/>
    </source>
</evidence>
<feature type="transmembrane region" description="Helical" evidence="1">
    <location>
        <begin position="266"/>
        <end position="286"/>
    </location>
</feature>